<reference evidence="1 2" key="1">
    <citation type="submission" date="2021-06" db="EMBL/GenBank/DDBJ databases">
        <title>Caerostris darwini draft genome.</title>
        <authorList>
            <person name="Kono N."/>
            <person name="Arakawa K."/>
        </authorList>
    </citation>
    <scope>NUCLEOTIDE SEQUENCE [LARGE SCALE GENOMIC DNA]</scope>
</reference>
<sequence>MSNTLLFKRFLFSEREGVACGSQTVEKPIKCSLRALLSNKFPPASHLLPEQGQLYAGASLKCHWRPRPLPSNEEWDWREDIRSSNQDFT</sequence>
<dbReference type="Proteomes" id="UP001054837">
    <property type="component" value="Unassembled WGS sequence"/>
</dbReference>
<evidence type="ECO:0000313" key="1">
    <source>
        <dbReference type="EMBL" id="GIY14442.1"/>
    </source>
</evidence>
<proteinExistence type="predicted"/>
<keyword evidence="2" id="KW-1185">Reference proteome</keyword>
<protein>
    <submittedName>
        <fullName evidence="1">Uncharacterized protein</fullName>
    </submittedName>
</protein>
<name>A0AAV4R2F7_9ARAC</name>
<gene>
    <name evidence="1" type="ORF">CDAR_9901</name>
</gene>
<dbReference type="AlphaFoldDB" id="A0AAV4R2F7"/>
<evidence type="ECO:0000313" key="2">
    <source>
        <dbReference type="Proteomes" id="UP001054837"/>
    </source>
</evidence>
<organism evidence="1 2">
    <name type="scientific">Caerostris darwini</name>
    <dbReference type="NCBI Taxonomy" id="1538125"/>
    <lineage>
        <taxon>Eukaryota</taxon>
        <taxon>Metazoa</taxon>
        <taxon>Ecdysozoa</taxon>
        <taxon>Arthropoda</taxon>
        <taxon>Chelicerata</taxon>
        <taxon>Arachnida</taxon>
        <taxon>Araneae</taxon>
        <taxon>Araneomorphae</taxon>
        <taxon>Entelegynae</taxon>
        <taxon>Araneoidea</taxon>
        <taxon>Araneidae</taxon>
        <taxon>Caerostris</taxon>
    </lineage>
</organism>
<comment type="caution">
    <text evidence="1">The sequence shown here is derived from an EMBL/GenBank/DDBJ whole genome shotgun (WGS) entry which is preliminary data.</text>
</comment>
<dbReference type="EMBL" id="BPLQ01005365">
    <property type="protein sequence ID" value="GIY14442.1"/>
    <property type="molecule type" value="Genomic_DNA"/>
</dbReference>
<accession>A0AAV4R2F7</accession>